<dbReference type="EMBL" id="VYQB01000005">
    <property type="protein sequence ID" value="KAA9018271.1"/>
    <property type="molecule type" value="Genomic_DNA"/>
</dbReference>
<protein>
    <recommendedName>
        <fullName evidence="5">RNA helicase</fullName>
    </recommendedName>
</protein>
<accession>A0A5J5I3S7</accession>
<dbReference type="Proteomes" id="UP000325933">
    <property type="component" value="Unassembled WGS sequence"/>
</dbReference>
<evidence type="ECO:0008006" key="5">
    <source>
        <dbReference type="Google" id="ProtNLM"/>
    </source>
</evidence>
<keyword evidence="4" id="KW-1185">Reference proteome</keyword>
<dbReference type="Proteomes" id="UP000326364">
    <property type="component" value="Unassembled WGS sequence"/>
</dbReference>
<evidence type="ECO:0000313" key="4">
    <source>
        <dbReference type="Proteomes" id="UP000326364"/>
    </source>
</evidence>
<dbReference type="EMBL" id="VYQA01000005">
    <property type="protein sequence ID" value="KAA9030907.1"/>
    <property type="molecule type" value="Genomic_DNA"/>
</dbReference>
<sequence>MAKAPTAEAATEAKPVCGIIMPIAAMPPKYDAAHWIDVRRVIDAAIIKADMTPQIVSDSFEGDVIQRRIINNLYDNPVVVCDVSGVNPNVMFELGMRITFKQPVVIITDDYDTIPFDTKVIEHLGYPRDLHIHHTTDFIEKLADRIQRLHEQKKSDTFTSFIEEFGTFEVLEPTKKVVPAEQLILDRLTQIEARLSRPSEIEMMREINRRAHGAVLKNDELVEYNFVFKPSTTMDQVKELSDHFHRRYRCNAGVINTRNGNLMLEVKLDPSYSFDVKTTETLLNAMPAHLREIIEKVEMTIS</sequence>
<proteinExistence type="predicted"/>
<evidence type="ECO:0000313" key="1">
    <source>
        <dbReference type="EMBL" id="KAA9018271.1"/>
    </source>
</evidence>
<evidence type="ECO:0000313" key="2">
    <source>
        <dbReference type="EMBL" id="KAA9030907.1"/>
    </source>
</evidence>
<name>A0A5J5I3S7_9SPHN</name>
<dbReference type="RefSeq" id="WP_150425455.1">
    <property type="nucleotide sequence ID" value="NZ_VYQA01000005.1"/>
</dbReference>
<comment type="caution">
    <text evidence="2">The sequence shown here is derived from an EMBL/GenBank/DDBJ whole genome shotgun (WGS) entry which is preliminary data.</text>
</comment>
<gene>
    <name evidence="2" type="ORF">F4U95_09120</name>
    <name evidence="1" type="ORF">F4U96_09170</name>
</gene>
<dbReference type="AlphaFoldDB" id="A0A5J5I3S7"/>
<organism evidence="2 3">
    <name type="scientific">Sphingobium limneticum</name>
    <dbReference type="NCBI Taxonomy" id="1007511"/>
    <lineage>
        <taxon>Bacteria</taxon>
        <taxon>Pseudomonadati</taxon>
        <taxon>Pseudomonadota</taxon>
        <taxon>Alphaproteobacteria</taxon>
        <taxon>Sphingomonadales</taxon>
        <taxon>Sphingomonadaceae</taxon>
        <taxon>Sphingobium</taxon>
    </lineage>
</organism>
<evidence type="ECO:0000313" key="3">
    <source>
        <dbReference type="Proteomes" id="UP000325933"/>
    </source>
</evidence>
<reference evidence="3 4" key="1">
    <citation type="submission" date="2019-09" db="EMBL/GenBank/DDBJ databases">
        <authorList>
            <person name="Feng G."/>
        </authorList>
    </citation>
    <scope>NUCLEOTIDE SEQUENCE [LARGE SCALE GENOMIC DNA]</scope>
    <source>
        <strain evidence="2 3">KACC 19283</strain>
        <strain evidence="1 4">KACC 19284</strain>
    </source>
</reference>